<evidence type="ECO:0000313" key="2">
    <source>
        <dbReference type="Proteomes" id="UP001163603"/>
    </source>
</evidence>
<reference evidence="2" key="1">
    <citation type="journal article" date="2023" name="G3 (Bethesda)">
        <title>Genome assembly and association tests identify interacting loci associated with vigor, precocity, and sex in interspecific pistachio rootstocks.</title>
        <authorList>
            <person name="Palmer W."/>
            <person name="Jacygrad E."/>
            <person name="Sagayaradj S."/>
            <person name="Cavanaugh K."/>
            <person name="Han R."/>
            <person name="Bertier L."/>
            <person name="Beede B."/>
            <person name="Kafkas S."/>
            <person name="Golino D."/>
            <person name="Preece J."/>
            <person name="Michelmore R."/>
        </authorList>
    </citation>
    <scope>NUCLEOTIDE SEQUENCE [LARGE SCALE GENOMIC DNA]</scope>
</reference>
<keyword evidence="2" id="KW-1185">Reference proteome</keyword>
<dbReference type="EMBL" id="CM047741">
    <property type="protein sequence ID" value="KAJ0039205.1"/>
    <property type="molecule type" value="Genomic_DNA"/>
</dbReference>
<gene>
    <name evidence="1" type="ORF">Pint_22100</name>
</gene>
<organism evidence="1 2">
    <name type="scientific">Pistacia integerrima</name>
    <dbReference type="NCBI Taxonomy" id="434235"/>
    <lineage>
        <taxon>Eukaryota</taxon>
        <taxon>Viridiplantae</taxon>
        <taxon>Streptophyta</taxon>
        <taxon>Embryophyta</taxon>
        <taxon>Tracheophyta</taxon>
        <taxon>Spermatophyta</taxon>
        <taxon>Magnoliopsida</taxon>
        <taxon>eudicotyledons</taxon>
        <taxon>Gunneridae</taxon>
        <taxon>Pentapetalae</taxon>
        <taxon>rosids</taxon>
        <taxon>malvids</taxon>
        <taxon>Sapindales</taxon>
        <taxon>Anacardiaceae</taxon>
        <taxon>Pistacia</taxon>
    </lineage>
</organism>
<name>A0ACC0YPB9_9ROSI</name>
<protein>
    <submittedName>
        <fullName evidence="1">Uncharacterized protein</fullName>
    </submittedName>
</protein>
<accession>A0ACC0YPB9</accession>
<proteinExistence type="predicted"/>
<comment type="caution">
    <text evidence="1">The sequence shown here is derived from an EMBL/GenBank/DDBJ whole genome shotgun (WGS) entry which is preliminary data.</text>
</comment>
<evidence type="ECO:0000313" key="1">
    <source>
        <dbReference type="EMBL" id="KAJ0039205.1"/>
    </source>
</evidence>
<sequence>MGMRILFNFRLICNGGIILFTAAMLIELVLSEDQSKYEACAPINCGLGPNISYPFYVKDAGEEFCGHPVPRDEAVNWSRIACEYLVTAPVQLEESEVNRTIYSFDYVKLLKDGFTLKWTGRSCAGCRNSGGRCGFEEDKNVCFWP</sequence>
<dbReference type="Proteomes" id="UP001163603">
    <property type="component" value="Chromosome 6"/>
</dbReference>